<dbReference type="AlphaFoldDB" id="A0A6J7BCG3"/>
<organism evidence="1">
    <name type="scientific">freshwater metagenome</name>
    <dbReference type="NCBI Taxonomy" id="449393"/>
    <lineage>
        <taxon>unclassified sequences</taxon>
        <taxon>metagenomes</taxon>
        <taxon>ecological metagenomes</taxon>
    </lineage>
</organism>
<protein>
    <submittedName>
        <fullName evidence="1">Unannotated protein</fullName>
    </submittedName>
</protein>
<reference evidence="1" key="1">
    <citation type="submission" date="2020-05" db="EMBL/GenBank/DDBJ databases">
        <authorList>
            <person name="Chiriac C."/>
            <person name="Salcher M."/>
            <person name="Ghai R."/>
            <person name="Kavagutti S V."/>
        </authorList>
    </citation>
    <scope>NUCLEOTIDE SEQUENCE</scope>
</reference>
<evidence type="ECO:0000313" key="1">
    <source>
        <dbReference type="EMBL" id="CAB4843072.1"/>
    </source>
</evidence>
<dbReference type="EMBL" id="CAFAZZ010000066">
    <property type="protein sequence ID" value="CAB4843072.1"/>
    <property type="molecule type" value="Genomic_DNA"/>
</dbReference>
<sequence length="43" mass="4564">MASLVAIFAIGKPVAFEANALERETRGFISITMIRPVSGLTAN</sequence>
<gene>
    <name evidence="1" type="ORF">UFOPK3243_00736</name>
</gene>
<proteinExistence type="predicted"/>
<name>A0A6J7BCG3_9ZZZZ</name>
<accession>A0A6J7BCG3</accession>